<evidence type="ECO:0000313" key="1">
    <source>
        <dbReference type="EMBL" id="JAG22197.1"/>
    </source>
</evidence>
<dbReference type="EMBL" id="GBHO01021407">
    <property type="protein sequence ID" value="JAG22197.1"/>
    <property type="molecule type" value="Transcribed_RNA"/>
</dbReference>
<gene>
    <name evidence="1" type="ORF">CM83_23951</name>
</gene>
<feature type="non-terminal residue" evidence="1">
    <location>
        <position position="1"/>
    </location>
</feature>
<sequence length="438" mass="49714">CSILLRVCHDAVYFNSGKTNAPLLRISHHETCTYLNRKIMSWIRDALLICGKPREFQSLTLTMGIYFKGLTWLLVVAVTRTKCAPGPFDMKKYVGYRQEAILALYSLKDRTRPICYGIIIDDLKALVPCECVSAGRNKGDVATPWSHPKPPKPVFPVDEKLYEVGLMSYQYNHKDTLSKRESIKKIILDKRCDGSYFFNYAALILTSRIENSRLVWVNSDSEALMSWQTINALHGSVTSGKCMLLRWINNQRTVFKLVEGKMQQVIETVKPNEYIVATEKIDFNNWFKCIPNVCPRLKPMYTELKPSPRVIDKYCFNNNSGSRHCAHWYAPLERLCSLLPGTPIFCDMQHTFQGVIGLHVKAATSCRESSHAVLAGIEDALDLIQNDLRISNAPGYKETLQWWTKYHSEINAEGLSISSSIVVNSILTFSAALSILKL</sequence>
<organism evidence="1">
    <name type="scientific">Lygus hesperus</name>
    <name type="common">Western plant bug</name>
    <dbReference type="NCBI Taxonomy" id="30085"/>
    <lineage>
        <taxon>Eukaryota</taxon>
        <taxon>Metazoa</taxon>
        <taxon>Ecdysozoa</taxon>
        <taxon>Arthropoda</taxon>
        <taxon>Hexapoda</taxon>
        <taxon>Insecta</taxon>
        <taxon>Pterygota</taxon>
        <taxon>Neoptera</taxon>
        <taxon>Paraneoptera</taxon>
        <taxon>Hemiptera</taxon>
        <taxon>Heteroptera</taxon>
        <taxon>Panheteroptera</taxon>
        <taxon>Cimicomorpha</taxon>
        <taxon>Miridae</taxon>
        <taxon>Mirini</taxon>
        <taxon>Lygus</taxon>
    </lineage>
</organism>
<dbReference type="AlphaFoldDB" id="A0A0A9XNA3"/>
<reference evidence="1" key="1">
    <citation type="journal article" date="2014" name="PLoS ONE">
        <title>Transcriptome-Based Identification of ABC Transporters in the Western Tarnished Plant Bug Lygus hesperus.</title>
        <authorList>
            <person name="Hull J.J."/>
            <person name="Chaney K."/>
            <person name="Geib S.M."/>
            <person name="Fabrick J.A."/>
            <person name="Brent C.S."/>
            <person name="Walsh D."/>
            <person name="Lavine L.C."/>
        </authorList>
    </citation>
    <scope>NUCLEOTIDE SEQUENCE</scope>
</reference>
<reference evidence="1" key="2">
    <citation type="submission" date="2014-07" db="EMBL/GenBank/DDBJ databases">
        <authorList>
            <person name="Hull J."/>
        </authorList>
    </citation>
    <scope>NUCLEOTIDE SEQUENCE</scope>
</reference>
<accession>A0A0A9XNA3</accession>
<protein>
    <submittedName>
        <fullName evidence="1">Uncharacterized protein</fullName>
    </submittedName>
</protein>
<name>A0A0A9XNA3_LYGHE</name>
<proteinExistence type="predicted"/>